<dbReference type="EMBL" id="CP091139">
    <property type="protein sequence ID" value="UUT35068.1"/>
    <property type="molecule type" value="Genomic_DNA"/>
</dbReference>
<feature type="transmembrane region" description="Helical" evidence="2">
    <location>
        <begin position="162"/>
        <end position="189"/>
    </location>
</feature>
<accession>A0ABY5NIQ5</accession>
<dbReference type="PANTHER" id="PTHR34853">
    <property type="match status" value="1"/>
</dbReference>
<dbReference type="RefSeq" id="WP_259611613.1">
    <property type="nucleotide sequence ID" value="NZ_CP091139.2"/>
</dbReference>
<evidence type="ECO:0000256" key="1">
    <source>
        <dbReference type="SAM" id="MobiDB-lite"/>
    </source>
</evidence>
<reference evidence="3" key="1">
    <citation type="submission" date="2022-01" db="EMBL/GenBank/DDBJ databases">
        <title>Microbacterium eymi and Microbacterium rhizovicinus sp. nov., isolated from the rhizospheric soil of Elymus tsukushiensis, a plant native to the Dokdo Islands, Republic of Korea.</title>
        <authorList>
            <person name="Hwang Y.J."/>
        </authorList>
    </citation>
    <scope>NUCLEOTIDE SEQUENCE</scope>
    <source>
        <strain evidence="3">KUDC0405</strain>
    </source>
</reference>
<keyword evidence="2" id="KW-0812">Transmembrane</keyword>
<dbReference type="PANTHER" id="PTHR34853:SF1">
    <property type="entry name" value="LIPASE 5"/>
    <property type="match status" value="1"/>
</dbReference>
<dbReference type="Pfam" id="PF03583">
    <property type="entry name" value="LIP"/>
    <property type="match status" value="1"/>
</dbReference>
<feature type="transmembrane region" description="Helical" evidence="2">
    <location>
        <begin position="20"/>
        <end position="41"/>
    </location>
</feature>
<feature type="transmembrane region" description="Helical" evidence="2">
    <location>
        <begin position="47"/>
        <end position="67"/>
    </location>
</feature>
<dbReference type="SUPFAM" id="SSF53474">
    <property type="entry name" value="alpha/beta-Hydrolases"/>
    <property type="match status" value="1"/>
</dbReference>
<name>A0ABY5NIQ5_9MICO</name>
<dbReference type="Proteomes" id="UP001054811">
    <property type="component" value="Chromosome"/>
</dbReference>
<feature type="transmembrane region" description="Helical" evidence="2">
    <location>
        <begin position="137"/>
        <end position="156"/>
    </location>
</feature>
<dbReference type="InterPro" id="IPR005152">
    <property type="entry name" value="Lipase_secreted"/>
</dbReference>
<dbReference type="InterPro" id="IPR005325">
    <property type="entry name" value="DUF308_memb"/>
</dbReference>
<feature type="compositionally biased region" description="Basic and acidic residues" evidence="1">
    <location>
        <begin position="527"/>
        <end position="537"/>
    </location>
</feature>
<dbReference type="GO" id="GO:0016787">
    <property type="term" value="F:hydrolase activity"/>
    <property type="evidence" value="ECO:0007669"/>
    <property type="project" value="UniProtKB-KW"/>
</dbReference>
<evidence type="ECO:0000313" key="4">
    <source>
        <dbReference type="Proteomes" id="UP001054811"/>
    </source>
</evidence>
<evidence type="ECO:0000313" key="3">
    <source>
        <dbReference type="EMBL" id="UUT35068.1"/>
    </source>
</evidence>
<dbReference type="Gene3D" id="3.40.50.1820">
    <property type="entry name" value="alpha/beta hydrolase"/>
    <property type="match status" value="1"/>
</dbReference>
<proteinExistence type="predicted"/>
<keyword evidence="2" id="KW-0472">Membrane</keyword>
<protein>
    <submittedName>
        <fullName evidence="3">Alpha/beta fold hydrolase</fullName>
    </submittedName>
</protein>
<dbReference type="Pfam" id="PF03729">
    <property type="entry name" value="DUF308"/>
    <property type="match status" value="2"/>
</dbReference>
<feature type="region of interest" description="Disordered" evidence="1">
    <location>
        <begin position="490"/>
        <end position="554"/>
    </location>
</feature>
<keyword evidence="3" id="KW-0378">Hydrolase</keyword>
<organism evidence="3 4">
    <name type="scientific">Microbacterium elymi</name>
    <dbReference type="NCBI Taxonomy" id="2909587"/>
    <lineage>
        <taxon>Bacteria</taxon>
        <taxon>Bacillati</taxon>
        <taxon>Actinomycetota</taxon>
        <taxon>Actinomycetes</taxon>
        <taxon>Micrococcales</taxon>
        <taxon>Microbacteriaceae</taxon>
        <taxon>Microbacterium</taxon>
    </lineage>
</organism>
<dbReference type="InterPro" id="IPR029058">
    <property type="entry name" value="AB_hydrolase_fold"/>
</dbReference>
<feature type="transmembrane region" description="Helical" evidence="2">
    <location>
        <begin position="210"/>
        <end position="229"/>
    </location>
</feature>
<sequence>MTGEQGGRRWSVLPRLLEQAPPRVLVVVGAVVAVLGVLIVARPLTSLVLLGMYVGLSAIISGIIEFVSAHRSPRWWSRAFALVWVLLGALILIWIGRSLNLLPAALAVLLLLGGATSLADAVAHHRAGERVRVSERVLAASWGAAQLAFGVLSLTWPDVTVLVVAVVFGVRTTVFGAMLLIRGVGALAQRPDRGARPRRTRTGHPRWADGGRYALAGLLVVVTVTGGFLNDWLEHGAPVVDAFYDPPQQVPSGHGELIRSDEYGGKIPAGADVKRILYTSTDAHGEPVPASALVIIPDVTPAAPMPIVLWNHGTTGVARGCAPSLRDDAATRWAIPALDRALAYGWIVVAPDYAGQGAPGVFPYLIGEGEARSALDAVLAAQRLPHVWASDDVVVWGHSQGGHAALWASQIARRYTPDLRVLGTAALAPAAEPLALARDLTAGYASVQLTVLTAWVLIPYSQTYPDVRVENYVAPGARSIVREMAQAMSDRAGGDRLGGRRARRLGGPPAVHRRPDHRRPGAPAGAEQRERRLEHAAAGRVGRTGRGHPAQPAGVVREAAVRGREQRRVERVSGGHPPGRARAVLTAAAQADRLDGGPVRRPYSAAVGMRVSAGILTDSRETASGNVVGMSARTRARES</sequence>
<feature type="transmembrane region" description="Helical" evidence="2">
    <location>
        <begin position="102"/>
        <end position="125"/>
    </location>
</feature>
<gene>
    <name evidence="3" type="ORF">L2X98_32765</name>
</gene>
<keyword evidence="2" id="KW-1133">Transmembrane helix</keyword>
<feature type="transmembrane region" description="Helical" evidence="2">
    <location>
        <begin position="79"/>
        <end position="96"/>
    </location>
</feature>
<keyword evidence="4" id="KW-1185">Reference proteome</keyword>
<evidence type="ECO:0000256" key="2">
    <source>
        <dbReference type="SAM" id="Phobius"/>
    </source>
</evidence>